<organism evidence="1 2">
    <name type="scientific">Penicillium chermesinum</name>
    <dbReference type="NCBI Taxonomy" id="63820"/>
    <lineage>
        <taxon>Eukaryota</taxon>
        <taxon>Fungi</taxon>
        <taxon>Dikarya</taxon>
        <taxon>Ascomycota</taxon>
        <taxon>Pezizomycotina</taxon>
        <taxon>Eurotiomycetes</taxon>
        <taxon>Eurotiomycetidae</taxon>
        <taxon>Eurotiales</taxon>
        <taxon>Aspergillaceae</taxon>
        <taxon>Penicillium</taxon>
    </lineage>
</organism>
<evidence type="ECO:0000313" key="1">
    <source>
        <dbReference type="EMBL" id="KAJ5223928.1"/>
    </source>
</evidence>
<dbReference type="EMBL" id="JAPQKS010000006">
    <property type="protein sequence ID" value="KAJ5223928.1"/>
    <property type="molecule type" value="Genomic_DNA"/>
</dbReference>
<protein>
    <submittedName>
        <fullName evidence="1">Uncharacterized protein</fullName>
    </submittedName>
</protein>
<dbReference type="AlphaFoldDB" id="A0A9W9NS33"/>
<reference evidence="1" key="1">
    <citation type="submission" date="2022-11" db="EMBL/GenBank/DDBJ databases">
        <authorList>
            <person name="Petersen C."/>
        </authorList>
    </citation>
    <scope>NUCLEOTIDE SEQUENCE</scope>
    <source>
        <strain evidence="1">IBT 19713</strain>
    </source>
</reference>
<dbReference type="RefSeq" id="XP_058328111.1">
    <property type="nucleotide sequence ID" value="XM_058477766.1"/>
</dbReference>
<name>A0A9W9NS33_9EURO</name>
<dbReference type="GeneID" id="83205069"/>
<comment type="caution">
    <text evidence="1">The sequence shown here is derived from an EMBL/GenBank/DDBJ whole genome shotgun (WGS) entry which is preliminary data.</text>
</comment>
<gene>
    <name evidence="1" type="ORF">N7468_008470</name>
</gene>
<dbReference type="Proteomes" id="UP001150941">
    <property type="component" value="Unassembled WGS sequence"/>
</dbReference>
<proteinExistence type="predicted"/>
<accession>A0A9W9NS33</accession>
<reference evidence="1" key="2">
    <citation type="journal article" date="2023" name="IMA Fungus">
        <title>Comparative genomic study of the Penicillium genus elucidates a diverse pangenome and 15 lateral gene transfer events.</title>
        <authorList>
            <person name="Petersen C."/>
            <person name="Sorensen T."/>
            <person name="Nielsen M.R."/>
            <person name="Sondergaard T.E."/>
            <person name="Sorensen J.L."/>
            <person name="Fitzpatrick D.A."/>
            <person name="Frisvad J.C."/>
            <person name="Nielsen K.L."/>
        </authorList>
    </citation>
    <scope>NUCLEOTIDE SEQUENCE</scope>
    <source>
        <strain evidence="1">IBT 19713</strain>
    </source>
</reference>
<sequence length="138" mass="15439">MTSLPPHDSAESPGWFWKHWKPKTSPLANLTTILRILPLRGRAGHPDAPAAPCAQSPTRRFGALLVKHQNESGSDLPRNFLKKGGSPCVGIDRALSTASRNHERRIKEYQLEKPPAQPTAILRRNEDLIDINLLDRRV</sequence>
<evidence type="ECO:0000313" key="2">
    <source>
        <dbReference type="Proteomes" id="UP001150941"/>
    </source>
</evidence>
<keyword evidence="2" id="KW-1185">Reference proteome</keyword>